<feature type="transmembrane region" description="Helical" evidence="3">
    <location>
        <begin position="7"/>
        <end position="27"/>
    </location>
</feature>
<keyword evidence="5" id="KW-1185">Reference proteome</keyword>
<evidence type="ECO:0000313" key="4">
    <source>
        <dbReference type="EMBL" id="KAK6589911.1"/>
    </source>
</evidence>
<evidence type="ECO:0000256" key="2">
    <source>
        <dbReference type="SAM" id="MobiDB-lite"/>
    </source>
</evidence>
<evidence type="ECO:0000256" key="1">
    <source>
        <dbReference type="SAM" id="Coils"/>
    </source>
</evidence>
<feature type="region of interest" description="Disordered" evidence="2">
    <location>
        <begin position="85"/>
        <end position="188"/>
    </location>
</feature>
<dbReference type="AlphaFoldDB" id="A0AAV9XYZ5"/>
<feature type="region of interest" description="Disordered" evidence="2">
    <location>
        <begin position="472"/>
        <end position="548"/>
    </location>
</feature>
<evidence type="ECO:0008006" key="6">
    <source>
        <dbReference type="Google" id="ProtNLM"/>
    </source>
</evidence>
<protein>
    <recommendedName>
        <fullName evidence="6">Signal peptide-containing protein</fullName>
    </recommendedName>
</protein>
<feature type="coiled-coil region" evidence="1">
    <location>
        <begin position="203"/>
        <end position="245"/>
    </location>
</feature>
<feature type="region of interest" description="Disordered" evidence="2">
    <location>
        <begin position="368"/>
        <end position="393"/>
    </location>
</feature>
<gene>
    <name evidence="4" type="ORF">RS030_192927</name>
</gene>
<sequence>MEIKCRNYIKFLLIVCFMVVEYQFVFINCTEKLGGDNNQEDVNDPNNKPVDEGEVEIISFSEILNKPENSKNKCGLSCSGEDTKRYRQKRVDSNQTSSIESSPESDFELEANTEPKDETDTEYETHTKGGEEAKTSTGSSEYRFSGVEASSGGGEDDGTDKSSNKESDSETSSEESKIPIGIEKFSGSREGMEQVDQVLHMLHKRAGKEVKRLNKERMERKEEILKDQEFMMNRLESIISSLQKNPPVEKKTIEAMLKNQYISETEEFPEIITNNYYKETVEKQHKSFEKKSHEKDLSKLTAELQQIANMKKLFKPPLGKVDTTLFYEGKMGPRDEGPVIGSKFSSKGTQYDLLYTTELGDIVTSTKSTETDFSSDHDEAKHSNQAESKKLEENIHYSNKDFEIEREDDVKYDQGQGIPKKVDLKTMYQDNPKLALGSELVNLFESADAEGEKIEKKSSSFGRLTPVQVTTPKLEDLNFPGTHETKSMLKKGSPSIGRMGRSREFVSSSSLGSSNKPMAVKPKATVGRLKSPSRATTNDRMRVRDSPESIEEYDIEAAKNFIISKKEEAKSSFYAPFEPKSELPLKKVYAETKFVGDEGEQEESAKTSKRNQRMYRSFTRIKTPISTEMLEPVVEVPKKKDERTKRVIRRKI</sequence>
<feature type="region of interest" description="Disordered" evidence="2">
    <location>
        <begin position="596"/>
        <end position="618"/>
    </location>
</feature>
<evidence type="ECO:0000313" key="5">
    <source>
        <dbReference type="Proteomes" id="UP001311799"/>
    </source>
</evidence>
<feature type="compositionally biased region" description="Polar residues" evidence="2">
    <location>
        <begin position="93"/>
        <end position="102"/>
    </location>
</feature>
<keyword evidence="3" id="KW-1133">Transmembrane helix</keyword>
<keyword evidence="3" id="KW-0812">Transmembrane</keyword>
<comment type="caution">
    <text evidence="4">The sequence shown here is derived from an EMBL/GenBank/DDBJ whole genome shotgun (WGS) entry which is preliminary data.</text>
</comment>
<proteinExistence type="predicted"/>
<feature type="compositionally biased region" description="Acidic residues" evidence="2">
    <location>
        <begin position="103"/>
        <end position="112"/>
    </location>
</feature>
<feature type="compositionally biased region" description="Polar residues" evidence="2">
    <location>
        <begin position="505"/>
        <end position="516"/>
    </location>
</feature>
<keyword evidence="3" id="KW-0472">Membrane</keyword>
<name>A0AAV9XYZ5_9CRYT</name>
<dbReference type="EMBL" id="JAWDEY010000010">
    <property type="protein sequence ID" value="KAK6589911.1"/>
    <property type="molecule type" value="Genomic_DNA"/>
</dbReference>
<reference evidence="4 5" key="1">
    <citation type="submission" date="2023-10" db="EMBL/GenBank/DDBJ databases">
        <title>Comparative genomics analysis reveals potential genetic determinants of host preference in Cryptosporidium xiaoi.</title>
        <authorList>
            <person name="Xiao L."/>
            <person name="Li J."/>
        </authorList>
    </citation>
    <scope>NUCLEOTIDE SEQUENCE [LARGE SCALE GENOMIC DNA]</scope>
    <source>
        <strain evidence="4 5">52996</strain>
    </source>
</reference>
<dbReference type="Proteomes" id="UP001311799">
    <property type="component" value="Unassembled WGS sequence"/>
</dbReference>
<keyword evidence="1" id="KW-0175">Coiled coil</keyword>
<evidence type="ECO:0000256" key="3">
    <source>
        <dbReference type="SAM" id="Phobius"/>
    </source>
</evidence>
<feature type="compositionally biased region" description="Basic and acidic residues" evidence="2">
    <location>
        <begin position="374"/>
        <end position="393"/>
    </location>
</feature>
<accession>A0AAV9XYZ5</accession>
<organism evidence="4 5">
    <name type="scientific">Cryptosporidium xiaoi</name>
    <dbReference type="NCBI Taxonomy" id="659607"/>
    <lineage>
        <taxon>Eukaryota</taxon>
        <taxon>Sar</taxon>
        <taxon>Alveolata</taxon>
        <taxon>Apicomplexa</taxon>
        <taxon>Conoidasida</taxon>
        <taxon>Coccidia</taxon>
        <taxon>Eucoccidiorida</taxon>
        <taxon>Eimeriorina</taxon>
        <taxon>Cryptosporidiidae</taxon>
        <taxon>Cryptosporidium</taxon>
    </lineage>
</organism>
<feature type="compositionally biased region" description="Basic and acidic residues" evidence="2">
    <location>
        <begin position="159"/>
        <end position="168"/>
    </location>
</feature>
<feature type="compositionally biased region" description="Basic and acidic residues" evidence="2">
    <location>
        <begin position="113"/>
        <end position="134"/>
    </location>
</feature>
<feature type="compositionally biased region" description="Basic and acidic residues" evidence="2">
    <location>
        <begin position="537"/>
        <end position="547"/>
    </location>
</feature>